<accession>A0ABZ3F3W9</accession>
<gene>
    <name evidence="3" type="ORF">V3I05_09255</name>
</gene>
<dbReference type="EMBL" id="CP145316">
    <property type="protein sequence ID" value="XAM17863.1"/>
    <property type="molecule type" value="Genomic_DNA"/>
</dbReference>
<evidence type="ECO:0000259" key="2">
    <source>
        <dbReference type="Pfam" id="PF12849"/>
    </source>
</evidence>
<name>A0ABZ3F3W9_9HELI</name>
<reference evidence="3 4" key="1">
    <citation type="submission" date="2024-02" db="EMBL/GenBank/DDBJ databases">
        <title>Genome and pathogenicity analysis of Helicobacter mastomyrinus isolated from mice.</title>
        <authorList>
            <person name="Zhu L."/>
        </authorList>
    </citation>
    <scope>NUCLEOTIDE SEQUENCE [LARGE SCALE GENOMIC DNA]</scope>
    <source>
        <strain evidence="3 4">Hm-17</strain>
    </source>
</reference>
<feature type="domain" description="PBP" evidence="2">
    <location>
        <begin position="171"/>
        <end position="283"/>
    </location>
</feature>
<dbReference type="Proteomes" id="UP001434737">
    <property type="component" value="Chromosome"/>
</dbReference>
<keyword evidence="1" id="KW-0732">Signal</keyword>
<feature type="domain" description="PBP" evidence="2">
    <location>
        <begin position="27"/>
        <end position="150"/>
    </location>
</feature>
<sequence>MKNLIWHSRFWSLCFVLLSVFGVSLGFAKAQDIHIISREDGSGTRSAFVELFGIYQTIKDKKIDNISKKAEITNSTAVMLVSVATDEDAIGYVSLGSLNSSVKALKINDVEPSIEQVKNKQYILSRPFNVVTNKYNPLAQDFLQFALSQEAQDIVVKAGYIPMGEKSFTPANPSGKLVIAGSSSITPLMEKLKEVYLAQNKNAKIEIQQSDSSTGISATLQGIADIGMVSRELKESERAKNLTTQVLALDGLAVIVNPKNHIQSLRKEQIKAIFEGNTAQWNEVINQ</sequence>
<keyword evidence="4" id="KW-1185">Reference proteome</keyword>
<dbReference type="InterPro" id="IPR024370">
    <property type="entry name" value="PBP_domain"/>
</dbReference>
<evidence type="ECO:0000313" key="3">
    <source>
        <dbReference type="EMBL" id="XAM17863.1"/>
    </source>
</evidence>
<dbReference type="Pfam" id="PF12849">
    <property type="entry name" value="PBP_like_2"/>
    <property type="match status" value="2"/>
</dbReference>
<organism evidence="3 4">
    <name type="scientific">Helicobacter mastomyrinus</name>
    <dbReference type="NCBI Taxonomy" id="287948"/>
    <lineage>
        <taxon>Bacteria</taxon>
        <taxon>Pseudomonadati</taxon>
        <taxon>Campylobacterota</taxon>
        <taxon>Epsilonproteobacteria</taxon>
        <taxon>Campylobacterales</taxon>
        <taxon>Helicobacteraceae</taxon>
        <taxon>Helicobacter</taxon>
    </lineage>
</organism>
<evidence type="ECO:0000256" key="1">
    <source>
        <dbReference type="ARBA" id="ARBA00022729"/>
    </source>
</evidence>
<dbReference type="PANTHER" id="PTHR30570:SF1">
    <property type="entry name" value="PHOSPHATE-BINDING PROTEIN PSTS"/>
    <property type="match status" value="1"/>
</dbReference>
<dbReference type="SUPFAM" id="SSF53850">
    <property type="entry name" value="Periplasmic binding protein-like II"/>
    <property type="match status" value="2"/>
</dbReference>
<evidence type="ECO:0000313" key="4">
    <source>
        <dbReference type="Proteomes" id="UP001434737"/>
    </source>
</evidence>
<dbReference type="InterPro" id="IPR050811">
    <property type="entry name" value="Phosphate_ABC_transporter"/>
</dbReference>
<dbReference type="RefSeq" id="WP_300448237.1">
    <property type="nucleotide sequence ID" value="NZ_CP145316.1"/>
</dbReference>
<proteinExistence type="predicted"/>
<dbReference type="Gene3D" id="3.40.190.10">
    <property type="entry name" value="Periplasmic binding protein-like II"/>
    <property type="match status" value="2"/>
</dbReference>
<protein>
    <submittedName>
        <fullName evidence="3">Substrate-binding domain-containing protein</fullName>
    </submittedName>
</protein>
<dbReference type="PANTHER" id="PTHR30570">
    <property type="entry name" value="PERIPLASMIC PHOSPHATE BINDING COMPONENT OF PHOSPHATE ABC TRANSPORTER"/>
    <property type="match status" value="1"/>
</dbReference>